<accession>A0A8J3EKY4</accession>
<evidence type="ECO:0000313" key="4">
    <source>
        <dbReference type="Proteomes" id="UP000656813"/>
    </source>
</evidence>
<name>A0A8J3EKY4_9BACL</name>
<protein>
    <recommendedName>
        <fullName evidence="2">Cell wall elongation regulator TseB-like domain-containing protein</fullName>
    </recommendedName>
</protein>
<proteinExistence type="predicted"/>
<keyword evidence="4" id="KW-1185">Reference proteome</keyword>
<dbReference type="InterPro" id="IPR046350">
    <property type="entry name" value="Cystatin_sf"/>
</dbReference>
<reference evidence="3" key="1">
    <citation type="journal article" date="2014" name="Int. J. Syst. Evol. Microbiol.">
        <title>Complete genome sequence of Corynebacterium casei LMG S-19264T (=DSM 44701T), isolated from a smear-ripened cheese.</title>
        <authorList>
            <consortium name="US DOE Joint Genome Institute (JGI-PGF)"/>
            <person name="Walter F."/>
            <person name="Albersmeier A."/>
            <person name="Kalinowski J."/>
            <person name="Ruckert C."/>
        </authorList>
    </citation>
    <scope>NUCLEOTIDE SEQUENCE</scope>
    <source>
        <strain evidence="3">CGMCC 1.12777</strain>
    </source>
</reference>
<gene>
    <name evidence="3" type="ORF">GCM10007096_12940</name>
</gene>
<sequence length="160" mass="17868">MKKALWIVGAIVVIIGFCLGLLYHDAMGYKRSQATIAKNEVLKHYDVKKVKNVSAFHGDVPYQVVDAVQNSGEEVYIMIPDKKSKAKAQVIPANTGYTKKEILAAFKSHVSYRSIVSTQLGMVSGNPAWEIVYKDNENRFVFSYYNFNNGDSLSDPIAIQ</sequence>
<dbReference type="EMBL" id="BMFV01000007">
    <property type="protein sequence ID" value="GGH78866.1"/>
    <property type="molecule type" value="Genomic_DNA"/>
</dbReference>
<organism evidence="3 4">
    <name type="scientific">Pullulanibacillus pueri</name>
    <dbReference type="NCBI Taxonomy" id="1437324"/>
    <lineage>
        <taxon>Bacteria</taxon>
        <taxon>Bacillati</taxon>
        <taxon>Bacillota</taxon>
        <taxon>Bacilli</taxon>
        <taxon>Bacillales</taxon>
        <taxon>Sporolactobacillaceae</taxon>
        <taxon>Pullulanibacillus</taxon>
    </lineage>
</organism>
<evidence type="ECO:0000256" key="1">
    <source>
        <dbReference type="SAM" id="Phobius"/>
    </source>
</evidence>
<dbReference type="SUPFAM" id="SSF54403">
    <property type="entry name" value="Cystatin/monellin"/>
    <property type="match status" value="2"/>
</dbReference>
<keyword evidence="1" id="KW-0812">Transmembrane</keyword>
<comment type="caution">
    <text evidence="3">The sequence shown here is derived from an EMBL/GenBank/DDBJ whole genome shotgun (WGS) entry which is preliminary data.</text>
</comment>
<dbReference type="Proteomes" id="UP000656813">
    <property type="component" value="Unassembled WGS sequence"/>
</dbReference>
<reference evidence="3" key="2">
    <citation type="submission" date="2020-09" db="EMBL/GenBank/DDBJ databases">
        <authorList>
            <person name="Sun Q."/>
            <person name="Zhou Y."/>
        </authorList>
    </citation>
    <scope>NUCLEOTIDE SEQUENCE</scope>
    <source>
        <strain evidence="3">CGMCC 1.12777</strain>
    </source>
</reference>
<dbReference type="AlphaFoldDB" id="A0A8J3EKY4"/>
<keyword evidence="1" id="KW-1133">Transmembrane helix</keyword>
<dbReference type="Pfam" id="PF17881">
    <property type="entry name" value="TseB"/>
    <property type="match status" value="1"/>
</dbReference>
<evidence type="ECO:0000313" key="3">
    <source>
        <dbReference type="EMBL" id="GGH78866.1"/>
    </source>
</evidence>
<dbReference type="InterPro" id="IPR041401">
    <property type="entry name" value="TseB-like_dom"/>
</dbReference>
<keyword evidence="1" id="KW-0472">Membrane</keyword>
<feature type="domain" description="Cell wall elongation regulator TseB-like" evidence="2">
    <location>
        <begin position="38"/>
        <end position="80"/>
    </location>
</feature>
<dbReference type="RefSeq" id="WP_188496585.1">
    <property type="nucleotide sequence ID" value="NZ_BMFV01000007.1"/>
</dbReference>
<evidence type="ECO:0000259" key="2">
    <source>
        <dbReference type="Pfam" id="PF17881"/>
    </source>
</evidence>
<feature type="transmembrane region" description="Helical" evidence="1">
    <location>
        <begin position="6"/>
        <end position="23"/>
    </location>
</feature>
<dbReference type="Gene3D" id="3.10.450.40">
    <property type="match status" value="2"/>
</dbReference>